<name>A0ABS9XK68_9ACTN</name>
<evidence type="ECO:0000256" key="9">
    <source>
        <dbReference type="ARBA" id="ARBA00023157"/>
    </source>
</evidence>
<accession>A0ABS9XK68</accession>
<feature type="binding site" evidence="11">
    <location>
        <position position="9"/>
    </location>
    <ligand>
        <name>[4Fe-4S] cluster</name>
        <dbReference type="ChEBI" id="CHEBI:49883"/>
    </ligand>
</feature>
<evidence type="ECO:0000256" key="12">
    <source>
        <dbReference type="SAM" id="MobiDB-lite"/>
    </source>
</evidence>
<dbReference type="PANTHER" id="PTHR38839">
    <property type="entry name" value="TRANSCRIPTIONAL REGULATOR WHID-RELATED"/>
    <property type="match status" value="1"/>
</dbReference>
<comment type="caution">
    <text evidence="14">The sequence shown here is derived from an EMBL/GenBank/DDBJ whole genome shotgun (WGS) entry which is preliminary data.</text>
</comment>
<comment type="cofactor">
    <cofactor evidence="11">
        <name>[4Fe-4S] cluster</name>
        <dbReference type="ChEBI" id="CHEBI:49883"/>
    </cofactor>
    <text evidence="11">Binds 1 [4Fe-4S] cluster per subunit. Following nitrosylation of the [4Fe-4S] cluster binds 1 [4Fe-8(NO)] cluster per subunit.</text>
</comment>
<dbReference type="InterPro" id="IPR003482">
    <property type="entry name" value="Whib"/>
</dbReference>
<evidence type="ECO:0000256" key="1">
    <source>
        <dbReference type="ARBA" id="ARBA00004496"/>
    </source>
</evidence>
<keyword evidence="3 11" id="KW-0004">4Fe-4S</keyword>
<evidence type="ECO:0000256" key="3">
    <source>
        <dbReference type="ARBA" id="ARBA00022485"/>
    </source>
</evidence>
<evidence type="ECO:0000256" key="5">
    <source>
        <dbReference type="ARBA" id="ARBA00023004"/>
    </source>
</evidence>
<keyword evidence="11" id="KW-0963">Cytoplasm</keyword>
<feature type="binding site" evidence="11">
    <location>
        <position position="46"/>
    </location>
    <ligand>
        <name>[4Fe-4S] cluster</name>
        <dbReference type="ChEBI" id="CHEBI:49883"/>
    </ligand>
</feature>
<evidence type="ECO:0000256" key="8">
    <source>
        <dbReference type="ARBA" id="ARBA00023125"/>
    </source>
</evidence>
<evidence type="ECO:0000256" key="11">
    <source>
        <dbReference type="HAMAP-Rule" id="MF_01479"/>
    </source>
</evidence>
<dbReference type="Pfam" id="PF02467">
    <property type="entry name" value="Whib"/>
    <property type="match status" value="1"/>
</dbReference>
<evidence type="ECO:0000256" key="6">
    <source>
        <dbReference type="ARBA" id="ARBA00023014"/>
    </source>
</evidence>
<feature type="binding site" evidence="11">
    <location>
        <position position="40"/>
    </location>
    <ligand>
        <name>[4Fe-4S] cluster</name>
        <dbReference type="ChEBI" id="CHEBI:49883"/>
    </ligand>
</feature>
<evidence type="ECO:0000256" key="4">
    <source>
        <dbReference type="ARBA" id="ARBA00022723"/>
    </source>
</evidence>
<evidence type="ECO:0000313" key="14">
    <source>
        <dbReference type="EMBL" id="MCI3242017.1"/>
    </source>
</evidence>
<keyword evidence="15" id="KW-1185">Reference proteome</keyword>
<evidence type="ECO:0000256" key="2">
    <source>
        <dbReference type="ARBA" id="ARBA00006597"/>
    </source>
</evidence>
<dbReference type="HAMAP" id="MF_01479">
    <property type="entry name" value="WhiB"/>
    <property type="match status" value="1"/>
</dbReference>
<keyword evidence="6 11" id="KW-0411">Iron-sulfur</keyword>
<comment type="PTM">
    <text evidence="11">The Fe-S cluster can be nitrosylated by nitric oxide (NO).</text>
</comment>
<reference evidence="14" key="1">
    <citation type="submission" date="2022-03" db="EMBL/GenBank/DDBJ databases">
        <title>Streptomyces 7R015 and 7R016 isolated from Barleria lupulina in Thailand.</title>
        <authorList>
            <person name="Kanchanasin P."/>
            <person name="Phongsopitanun W."/>
            <person name="Tanasupawat S."/>
        </authorList>
    </citation>
    <scope>NUCLEOTIDE SEQUENCE</scope>
    <source>
        <strain evidence="14">7R016</strain>
    </source>
</reference>
<keyword evidence="4 11" id="KW-0479">Metal-binding</keyword>
<dbReference type="PROSITE" id="PS51674">
    <property type="entry name" value="4FE4S_WBL"/>
    <property type="match status" value="1"/>
</dbReference>
<comment type="PTM">
    <text evidence="11">Upon Fe-S cluster removal intramolecular disulfide bonds are formed.</text>
</comment>
<keyword evidence="9 11" id="KW-1015">Disulfide bond</keyword>
<evidence type="ECO:0000259" key="13">
    <source>
        <dbReference type="PROSITE" id="PS51674"/>
    </source>
</evidence>
<dbReference type="PANTHER" id="PTHR38839:SF6">
    <property type="entry name" value="TRANSCRIPTIONAL REGULATOR WHIB1"/>
    <property type="match status" value="1"/>
</dbReference>
<comment type="function">
    <text evidence="11">Acts as a transcriptional regulator. Probably redox-responsive. The apo- but not holo-form probably binds DNA.</text>
</comment>
<evidence type="ECO:0000313" key="15">
    <source>
        <dbReference type="Proteomes" id="UP001165270"/>
    </source>
</evidence>
<keyword evidence="5 11" id="KW-0408">Iron</keyword>
<evidence type="ECO:0000256" key="10">
    <source>
        <dbReference type="ARBA" id="ARBA00023163"/>
    </source>
</evidence>
<comment type="similarity">
    <text evidence="2 11">Belongs to the WhiB family.</text>
</comment>
<organism evidence="14 15">
    <name type="scientific">Streptomyces spinosisporus</name>
    <dbReference type="NCBI Taxonomy" id="2927582"/>
    <lineage>
        <taxon>Bacteria</taxon>
        <taxon>Bacillati</taxon>
        <taxon>Actinomycetota</taxon>
        <taxon>Actinomycetes</taxon>
        <taxon>Kitasatosporales</taxon>
        <taxon>Streptomycetaceae</taxon>
        <taxon>Streptomyces</taxon>
    </lineage>
</organism>
<protein>
    <recommendedName>
        <fullName evidence="11">Transcriptional regulator WhiB</fullName>
    </recommendedName>
</protein>
<feature type="binding site" evidence="11">
    <location>
        <position position="37"/>
    </location>
    <ligand>
        <name>[4Fe-4S] cluster</name>
        <dbReference type="ChEBI" id="CHEBI:49883"/>
    </ligand>
</feature>
<dbReference type="EMBL" id="JALDAX010000007">
    <property type="protein sequence ID" value="MCI3242017.1"/>
    <property type="molecule type" value="Genomic_DNA"/>
</dbReference>
<keyword evidence="8 11" id="KW-0238">DNA-binding</keyword>
<feature type="region of interest" description="Disordered" evidence="12">
    <location>
        <begin position="65"/>
        <end position="87"/>
    </location>
</feature>
<dbReference type="InterPro" id="IPR034768">
    <property type="entry name" value="4FE4S_WBL"/>
</dbReference>
<comment type="subcellular location">
    <subcellularLocation>
        <location evidence="1 11">Cytoplasm</location>
    </subcellularLocation>
</comment>
<evidence type="ECO:0000256" key="7">
    <source>
        <dbReference type="ARBA" id="ARBA00023015"/>
    </source>
</evidence>
<keyword evidence="10 11" id="KW-0804">Transcription</keyword>
<feature type="domain" description="4Fe-4S Wbl-type" evidence="13">
    <location>
        <begin position="8"/>
        <end position="70"/>
    </location>
</feature>
<dbReference type="Proteomes" id="UP001165270">
    <property type="component" value="Unassembled WGS sequence"/>
</dbReference>
<proteinExistence type="inferred from homology"/>
<sequence length="87" mass="9455">MSWHERAGCLGQDPDLFFPVGTSGPALIQIDEAKAVCGRCPVVRQCLDWALRAGQVDGIWGGTTESERRAVSRRRARPTQDTVTTAA</sequence>
<keyword evidence="7 11" id="KW-0805">Transcription regulation</keyword>
<gene>
    <name evidence="11" type="primary">whiB</name>
    <name evidence="14" type="ORF">MQN93_20045</name>
</gene>